<dbReference type="HOGENOM" id="CLU_074886_0_0_1"/>
<comment type="subcellular location">
    <subcellularLocation>
        <location evidence="1">Nucleus</location>
    </subcellularLocation>
</comment>
<protein>
    <submittedName>
        <fullName evidence="7">Uncharacterized protein</fullName>
    </submittedName>
</protein>
<gene>
    <name evidence="7" type="ORF">M408DRAFT_7106</name>
</gene>
<keyword evidence="5" id="KW-0539">Nucleus</keyword>
<keyword evidence="8" id="KW-1185">Reference proteome</keyword>
<organism evidence="7 8">
    <name type="scientific">Serendipita vermifera MAFF 305830</name>
    <dbReference type="NCBI Taxonomy" id="933852"/>
    <lineage>
        <taxon>Eukaryota</taxon>
        <taxon>Fungi</taxon>
        <taxon>Dikarya</taxon>
        <taxon>Basidiomycota</taxon>
        <taxon>Agaricomycotina</taxon>
        <taxon>Agaricomycetes</taxon>
        <taxon>Sebacinales</taxon>
        <taxon>Serendipitaceae</taxon>
        <taxon>Serendipita</taxon>
    </lineage>
</organism>
<keyword evidence="3" id="KW-0677">Repeat</keyword>
<dbReference type="AlphaFoldDB" id="A0A0C2WYY4"/>
<feature type="compositionally biased region" description="Basic and acidic residues" evidence="6">
    <location>
        <begin position="32"/>
        <end position="41"/>
    </location>
</feature>
<evidence type="ECO:0000256" key="4">
    <source>
        <dbReference type="ARBA" id="ARBA00023043"/>
    </source>
</evidence>
<dbReference type="Proteomes" id="UP000054097">
    <property type="component" value="Unassembled WGS sequence"/>
</dbReference>
<evidence type="ECO:0000313" key="8">
    <source>
        <dbReference type="Proteomes" id="UP000054097"/>
    </source>
</evidence>
<reference evidence="7 8" key="1">
    <citation type="submission" date="2014-04" db="EMBL/GenBank/DDBJ databases">
        <authorList>
            <consortium name="DOE Joint Genome Institute"/>
            <person name="Kuo A."/>
            <person name="Zuccaro A."/>
            <person name="Kohler A."/>
            <person name="Nagy L.G."/>
            <person name="Floudas D."/>
            <person name="Copeland A."/>
            <person name="Barry K.W."/>
            <person name="Cichocki N."/>
            <person name="Veneault-Fourrey C."/>
            <person name="LaButti K."/>
            <person name="Lindquist E.A."/>
            <person name="Lipzen A."/>
            <person name="Lundell T."/>
            <person name="Morin E."/>
            <person name="Murat C."/>
            <person name="Sun H."/>
            <person name="Tunlid A."/>
            <person name="Henrissat B."/>
            <person name="Grigoriev I.V."/>
            <person name="Hibbett D.S."/>
            <person name="Martin F."/>
            <person name="Nordberg H.P."/>
            <person name="Cantor M.N."/>
            <person name="Hua S.X."/>
        </authorList>
    </citation>
    <scope>NUCLEOTIDE SEQUENCE [LARGE SCALE GENOMIC DNA]</scope>
    <source>
        <strain evidence="7 8">MAFF 305830</strain>
    </source>
</reference>
<feature type="region of interest" description="Disordered" evidence="6">
    <location>
        <begin position="171"/>
        <end position="210"/>
    </location>
</feature>
<evidence type="ECO:0000256" key="6">
    <source>
        <dbReference type="SAM" id="MobiDB-lite"/>
    </source>
</evidence>
<accession>A0A0C2WYY4</accession>
<evidence type="ECO:0000313" key="7">
    <source>
        <dbReference type="EMBL" id="KIM31303.1"/>
    </source>
</evidence>
<feature type="compositionally biased region" description="Basic and acidic residues" evidence="6">
    <location>
        <begin position="1"/>
        <end position="24"/>
    </location>
</feature>
<feature type="region of interest" description="Disordered" evidence="6">
    <location>
        <begin position="59"/>
        <end position="92"/>
    </location>
</feature>
<evidence type="ECO:0000256" key="1">
    <source>
        <dbReference type="ARBA" id="ARBA00004123"/>
    </source>
</evidence>
<dbReference type="PANTHER" id="PTHR15263:SF1">
    <property type="entry name" value="NF-KAPPA-B INHIBITOR-LIKE PROTEIN 1"/>
    <property type="match status" value="1"/>
</dbReference>
<feature type="region of interest" description="Disordered" evidence="6">
    <location>
        <begin position="1"/>
        <end position="41"/>
    </location>
</feature>
<evidence type="ECO:0000256" key="3">
    <source>
        <dbReference type="ARBA" id="ARBA00022737"/>
    </source>
</evidence>
<dbReference type="GO" id="GO:0043124">
    <property type="term" value="P:negative regulation of canonical NF-kappaB signal transduction"/>
    <property type="evidence" value="ECO:0007669"/>
    <property type="project" value="InterPro"/>
</dbReference>
<name>A0A0C2WYY4_SERVB</name>
<proteinExistence type="predicted"/>
<reference evidence="8" key="2">
    <citation type="submission" date="2015-01" db="EMBL/GenBank/DDBJ databases">
        <title>Evolutionary Origins and Diversification of the Mycorrhizal Mutualists.</title>
        <authorList>
            <consortium name="DOE Joint Genome Institute"/>
            <consortium name="Mycorrhizal Genomics Consortium"/>
            <person name="Kohler A."/>
            <person name="Kuo A."/>
            <person name="Nagy L.G."/>
            <person name="Floudas D."/>
            <person name="Copeland A."/>
            <person name="Barry K.W."/>
            <person name="Cichocki N."/>
            <person name="Veneault-Fourrey C."/>
            <person name="LaButti K."/>
            <person name="Lindquist E.A."/>
            <person name="Lipzen A."/>
            <person name="Lundell T."/>
            <person name="Morin E."/>
            <person name="Murat C."/>
            <person name="Riley R."/>
            <person name="Ohm R."/>
            <person name="Sun H."/>
            <person name="Tunlid A."/>
            <person name="Henrissat B."/>
            <person name="Grigoriev I.V."/>
            <person name="Hibbett D.S."/>
            <person name="Martin F."/>
        </authorList>
    </citation>
    <scope>NUCLEOTIDE SEQUENCE [LARGE SCALE GENOMIC DNA]</scope>
    <source>
        <strain evidence="8">MAFF 305830</strain>
    </source>
</reference>
<dbReference type="EMBL" id="KN824282">
    <property type="protein sequence ID" value="KIM31303.1"/>
    <property type="molecule type" value="Genomic_DNA"/>
</dbReference>
<sequence length="325" mass="38265">MSTKLRLKETPEERERRKAKEERRAARKKQKSGPDLHFDYANEVEDRQWKLSEPIIYRTPNDAGASYNLETEPSSSSRRSGKRGDPKPVNYEQIQKELEEANFRAKLFDAMDDDERLDSIQARFNAYHVPERWQDAGPSSDTNNPNVMDEDEYAEWVRRGMWERRHQAEIEEQKRQEKEREERKARVKNAEKERRRMENDARQRHREHEKDISKRAYDAYLSAWSLLAARGLANSTLRLTDIPWPVHSSPAVITTITPQAVSAFLFSDLSETDKPRKQRIREALLIYHPDRFEKWAAMIMDEGERQRAREVAGTVSRVLNSLAEQ</sequence>
<evidence type="ECO:0000256" key="5">
    <source>
        <dbReference type="ARBA" id="ARBA00023242"/>
    </source>
</evidence>
<keyword evidence="2" id="KW-0597">Phosphoprotein</keyword>
<dbReference type="PANTHER" id="PTHR15263">
    <property type="entry name" value="I-KAPPA-B-LIKE PROTEIN IKBL"/>
    <property type="match status" value="1"/>
</dbReference>
<dbReference type="STRING" id="933852.A0A0C2WYY4"/>
<dbReference type="GO" id="GO:0005634">
    <property type="term" value="C:nucleus"/>
    <property type="evidence" value="ECO:0007669"/>
    <property type="project" value="UniProtKB-SubCell"/>
</dbReference>
<evidence type="ECO:0000256" key="2">
    <source>
        <dbReference type="ARBA" id="ARBA00022553"/>
    </source>
</evidence>
<keyword evidence="4" id="KW-0040">ANK repeat</keyword>
<dbReference type="InterPro" id="IPR038753">
    <property type="entry name" value="NFKBIL1"/>
</dbReference>
<dbReference type="OrthoDB" id="412109at2759"/>